<dbReference type="GO" id="GO:0085020">
    <property type="term" value="P:protein K6-linked ubiquitination"/>
    <property type="evidence" value="ECO:0007669"/>
    <property type="project" value="TreeGrafter"/>
</dbReference>
<dbReference type="AlphaFoldDB" id="A0AAN6C2A8"/>
<gene>
    <name evidence="4" type="ORF">FAUST_4937</name>
</gene>
<accession>A0AAN6C2A8</accession>
<dbReference type="PROSITE" id="PS50297">
    <property type="entry name" value="ANK_REP_REGION"/>
    <property type="match status" value="2"/>
</dbReference>
<name>A0AAN6C2A8_FUSAU</name>
<sequence>MSSHASTVMDRPHPFLSFNPEIITCIVDNMLEMNHDCEQPKWWWSSPGNSLGFNPLQRYKDALSLARSCKTFYTLLIKQIYRADVWNNNSTALLRSAKNGSLGGVRRSIEAGADITTGDTTESIVFSDINGEVEGLFLNTWCPLDLSDQVTALHWAAYLGRNNVVSLLLEHGADVNHRVRVEFIDDDIERHSDYEEDLKSYPVKFSCDVLTDNLEHSLICLEGILKEVARWTLEHGANPLYFAIEGGNWDTVKLVIDAGADFVTHTGGGIHALHQAVSNCNPHLVELLLEHESVAANTNTILDTRRATALHHLNYERDGNVSKNCDIIKQLVKNGFQVNNTDGFDALPIEEAILNRSYKVVSQFIRSGSLIPGELSFRFYRRISPPSPEIQKALKEAGRSGLANIRQHSAPVIITMSPSMIRTYHHFYKLVCQASEIPEPMNSYDPGQWEAFWIGRPAHIKRKELGGLIEMRY</sequence>
<evidence type="ECO:0000256" key="1">
    <source>
        <dbReference type="ARBA" id="ARBA00022737"/>
    </source>
</evidence>
<proteinExistence type="predicted"/>
<feature type="repeat" description="ANK" evidence="3">
    <location>
        <begin position="235"/>
        <end position="261"/>
    </location>
</feature>
<dbReference type="Gene3D" id="1.25.40.20">
    <property type="entry name" value="Ankyrin repeat-containing domain"/>
    <property type="match status" value="2"/>
</dbReference>
<dbReference type="PANTHER" id="PTHR24171">
    <property type="entry name" value="ANKYRIN REPEAT DOMAIN-CONTAINING PROTEIN 39-RELATED"/>
    <property type="match status" value="1"/>
</dbReference>
<dbReference type="PANTHER" id="PTHR24171:SF8">
    <property type="entry name" value="BRCA1-ASSOCIATED RING DOMAIN PROTEIN 1"/>
    <property type="match status" value="1"/>
</dbReference>
<reference evidence="4 5" key="1">
    <citation type="submission" date="2020-02" db="EMBL/GenBank/DDBJ databases">
        <title>Identification and distribution of gene clusters putatively required for synthesis of sphingolipid metabolism inhibitors in phylogenetically diverse species of the filamentous fungus Fusarium.</title>
        <authorList>
            <person name="Kim H.-S."/>
            <person name="Busman M."/>
            <person name="Brown D.W."/>
            <person name="Divon H."/>
            <person name="Uhlig S."/>
            <person name="Proctor R.H."/>
        </authorList>
    </citation>
    <scope>NUCLEOTIDE SEQUENCE [LARGE SCALE GENOMIC DNA]</scope>
    <source>
        <strain evidence="4 5">NRRL 2903</strain>
    </source>
</reference>
<dbReference type="Pfam" id="PF12796">
    <property type="entry name" value="Ank_2"/>
    <property type="match status" value="1"/>
</dbReference>
<protein>
    <recommendedName>
        <fullName evidence="6">Ankyrin repeat protein</fullName>
    </recommendedName>
</protein>
<dbReference type="Pfam" id="PF00023">
    <property type="entry name" value="Ank"/>
    <property type="match status" value="1"/>
</dbReference>
<evidence type="ECO:0008006" key="6">
    <source>
        <dbReference type="Google" id="ProtNLM"/>
    </source>
</evidence>
<evidence type="ECO:0000256" key="2">
    <source>
        <dbReference type="ARBA" id="ARBA00023043"/>
    </source>
</evidence>
<evidence type="ECO:0000256" key="3">
    <source>
        <dbReference type="PROSITE-ProRule" id="PRU00023"/>
    </source>
</evidence>
<dbReference type="SUPFAM" id="SSF48403">
    <property type="entry name" value="Ankyrin repeat"/>
    <property type="match status" value="1"/>
</dbReference>
<organism evidence="4 5">
    <name type="scientific">Fusarium austroamericanum</name>
    <dbReference type="NCBI Taxonomy" id="282268"/>
    <lineage>
        <taxon>Eukaryota</taxon>
        <taxon>Fungi</taxon>
        <taxon>Dikarya</taxon>
        <taxon>Ascomycota</taxon>
        <taxon>Pezizomycotina</taxon>
        <taxon>Sordariomycetes</taxon>
        <taxon>Hypocreomycetidae</taxon>
        <taxon>Hypocreales</taxon>
        <taxon>Nectriaceae</taxon>
        <taxon>Fusarium</taxon>
    </lineage>
</organism>
<dbReference type="EMBL" id="JAAMOD010000125">
    <property type="protein sequence ID" value="KAF5239454.1"/>
    <property type="molecule type" value="Genomic_DNA"/>
</dbReference>
<keyword evidence="2 3" id="KW-0040">ANK repeat</keyword>
<evidence type="ECO:0000313" key="4">
    <source>
        <dbReference type="EMBL" id="KAF5239454.1"/>
    </source>
</evidence>
<dbReference type="GO" id="GO:0004842">
    <property type="term" value="F:ubiquitin-protein transferase activity"/>
    <property type="evidence" value="ECO:0007669"/>
    <property type="project" value="TreeGrafter"/>
</dbReference>
<dbReference type="PROSITE" id="PS50088">
    <property type="entry name" value="ANK_REPEAT"/>
    <property type="match status" value="2"/>
</dbReference>
<comment type="caution">
    <text evidence="4">The sequence shown here is derived from an EMBL/GenBank/DDBJ whole genome shotgun (WGS) entry which is preliminary data.</text>
</comment>
<dbReference type="SMART" id="SM00248">
    <property type="entry name" value="ANK"/>
    <property type="match status" value="5"/>
</dbReference>
<keyword evidence="5" id="KW-1185">Reference proteome</keyword>
<dbReference type="InterPro" id="IPR002110">
    <property type="entry name" value="Ankyrin_rpt"/>
</dbReference>
<dbReference type="Proteomes" id="UP000537989">
    <property type="component" value="Unassembled WGS sequence"/>
</dbReference>
<keyword evidence="1" id="KW-0677">Repeat</keyword>
<evidence type="ECO:0000313" key="5">
    <source>
        <dbReference type="Proteomes" id="UP000537989"/>
    </source>
</evidence>
<feature type="repeat" description="ANK" evidence="3">
    <location>
        <begin position="148"/>
        <end position="180"/>
    </location>
</feature>
<dbReference type="InterPro" id="IPR036770">
    <property type="entry name" value="Ankyrin_rpt-contain_sf"/>
</dbReference>